<dbReference type="Ensembl" id="ENSJJAT00000022146.1">
    <property type="protein sequence ID" value="ENSJJAP00000015640.1"/>
    <property type="gene ID" value="ENSJJAG00000017745.1"/>
</dbReference>
<evidence type="ECO:0000256" key="3">
    <source>
        <dbReference type="SAM" id="MobiDB-lite"/>
    </source>
</evidence>
<dbReference type="InterPro" id="IPR002048">
    <property type="entry name" value="EF_hand_dom"/>
</dbReference>
<dbReference type="GO" id="GO:0005737">
    <property type="term" value="C:cytoplasm"/>
    <property type="evidence" value="ECO:0007669"/>
    <property type="project" value="Ensembl"/>
</dbReference>
<proteinExistence type="predicted"/>
<dbReference type="Pfam" id="PF01023">
    <property type="entry name" value="S_100"/>
    <property type="match status" value="1"/>
</dbReference>
<dbReference type="Proteomes" id="UP000694385">
    <property type="component" value="Unassembled WGS sequence"/>
</dbReference>
<dbReference type="SMART" id="SM01394">
    <property type="entry name" value="S_100"/>
    <property type="match status" value="1"/>
</dbReference>
<dbReference type="GO" id="GO:1902808">
    <property type="term" value="P:positive regulation of cell cycle G1/S phase transition"/>
    <property type="evidence" value="ECO:0007669"/>
    <property type="project" value="Ensembl"/>
</dbReference>
<dbReference type="GO" id="GO:0048306">
    <property type="term" value="F:calcium-dependent protein binding"/>
    <property type="evidence" value="ECO:0007669"/>
    <property type="project" value="TreeGrafter"/>
</dbReference>
<organism evidence="5 6">
    <name type="scientific">Jaculus jaculus</name>
    <name type="common">Lesser Egyptian jerboa</name>
    <dbReference type="NCBI Taxonomy" id="51337"/>
    <lineage>
        <taxon>Eukaryota</taxon>
        <taxon>Metazoa</taxon>
        <taxon>Chordata</taxon>
        <taxon>Craniata</taxon>
        <taxon>Vertebrata</taxon>
        <taxon>Euteleostomi</taxon>
        <taxon>Mammalia</taxon>
        <taxon>Eutheria</taxon>
        <taxon>Euarchontoglires</taxon>
        <taxon>Glires</taxon>
        <taxon>Rodentia</taxon>
        <taxon>Myomorpha</taxon>
        <taxon>Dipodoidea</taxon>
        <taxon>Dipodidae</taxon>
        <taxon>Dipodinae</taxon>
        <taxon>Jaculus</taxon>
    </lineage>
</organism>
<dbReference type="InterPro" id="IPR011992">
    <property type="entry name" value="EF-hand-dom_pair"/>
</dbReference>
<feature type="compositionally biased region" description="Low complexity" evidence="3">
    <location>
        <begin position="123"/>
        <end position="132"/>
    </location>
</feature>
<dbReference type="PANTHER" id="PTHR11639">
    <property type="entry name" value="S100 CALCIUM-BINDING PROTEIN"/>
    <property type="match status" value="1"/>
</dbReference>
<feature type="compositionally biased region" description="Low complexity" evidence="3">
    <location>
        <begin position="157"/>
        <end position="180"/>
    </location>
</feature>
<feature type="compositionally biased region" description="Polar residues" evidence="3">
    <location>
        <begin position="233"/>
        <end position="339"/>
    </location>
</feature>
<dbReference type="InterPro" id="IPR034325">
    <property type="entry name" value="S-100_dom"/>
</dbReference>
<sequence length="417" mass="45087">MPRLLQNIHEIIEAFGRYAGSEGGCAALSRGELKRLLEQEFASVIVKPHDPATVDEVLRLLDEDKTGTVEFKEFLVLVFKVAQACFKTLSEAPGGACRYQESESHHAGSSAELGQAQRSGTEGRQPQSSQASGGQGRTGTRIPGQDSSSAQGSSHGRQASSQRQQTVRQQTQATGQAEQTPRADGKRHRQTRERSSERWSQSSQQTGELSGSTSIQTQWSTHDQNRRPESHGQDWSQDHQVVTGHNQAQAGSYTQTHSQAVEQGQIPQSGSASIQTPWSTCGQNRGTENNSPDRSQAQQVVTGGPIQTQAGSSTQTVPWRQTESQAGAQEQRQTQTQPNRGHGWIPVSTHEAVEPAPGGQAQAGVDSSHPGGQGERVPTVVSEEWVDDHTREVVIRSEDSGRLRSGRDTAGLQTQQA</sequence>
<dbReference type="PROSITE" id="PS50222">
    <property type="entry name" value="EF_HAND_2"/>
    <property type="match status" value="1"/>
</dbReference>
<feature type="compositionally biased region" description="Polar residues" evidence="3">
    <location>
        <begin position="207"/>
        <end position="222"/>
    </location>
</feature>
<evidence type="ECO:0000256" key="2">
    <source>
        <dbReference type="ARBA" id="ARBA00022837"/>
    </source>
</evidence>
<evidence type="ECO:0000313" key="6">
    <source>
        <dbReference type="Proteomes" id="UP000694385"/>
    </source>
</evidence>
<dbReference type="GO" id="GO:0098609">
    <property type="term" value="P:cell-cell adhesion"/>
    <property type="evidence" value="ECO:0007669"/>
    <property type="project" value="Ensembl"/>
</dbReference>
<dbReference type="PANTHER" id="PTHR11639:SF26">
    <property type="entry name" value="CORNULIN"/>
    <property type="match status" value="1"/>
</dbReference>
<dbReference type="SMART" id="SM00054">
    <property type="entry name" value="EFh"/>
    <property type="match status" value="1"/>
</dbReference>
<evidence type="ECO:0000256" key="1">
    <source>
        <dbReference type="ARBA" id="ARBA00022723"/>
    </source>
</evidence>
<accession>A0A8C5KYZ3</accession>
<reference evidence="5" key="2">
    <citation type="submission" date="2025-09" db="UniProtKB">
        <authorList>
            <consortium name="Ensembl"/>
        </authorList>
    </citation>
    <scope>IDENTIFICATION</scope>
</reference>
<dbReference type="SUPFAM" id="SSF47473">
    <property type="entry name" value="EF-hand"/>
    <property type="match status" value="1"/>
</dbReference>
<keyword evidence="6" id="KW-1185">Reference proteome</keyword>
<dbReference type="GO" id="GO:0071345">
    <property type="term" value="P:cellular response to cytokine stimulus"/>
    <property type="evidence" value="ECO:0007669"/>
    <property type="project" value="Ensembl"/>
</dbReference>
<dbReference type="Gene3D" id="1.10.238.10">
    <property type="entry name" value="EF-hand"/>
    <property type="match status" value="1"/>
</dbReference>
<dbReference type="GeneTree" id="ENSGT00940000162465"/>
<protein>
    <recommendedName>
        <fullName evidence="4">EF-hand domain-containing protein</fullName>
    </recommendedName>
</protein>
<dbReference type="GO" id="GO:0016020">
    <property type="term" value="C:membrane"/>
    <property type="evidence" value="ECO:0007669"/>
    <property type="project" value="Ensembl"/>
</dbReference>
<dbReference type="AlphaFoldDB" id="A0A8C5KYZ3"/>
<dbReference type="GO" id="GO:0051896">
    <property type="term" value="P:regulation of phosphatidylinositol 3-kinase/protein kinase B signal transduction"/>
    <property type="evidence" value="ECO:0007669"/>
    <property type="project" value="Ensembl"/>
</dbReference>
<dbReference type="GO" id="GO:0010838">
    <property type="term" value="P:positive regulation of keratinocyte proliferation"/>
    <property type="evidence" value="ECO:0007669"/>
    <property type="project" value="Ensembl"/>
</dbReference>
<keyword evidence="1" id="KW-0479">Metal-binding</keyword>
<dbReference type="CDD" id="cd00213">
    <property type="entry name" value="S-100"/>
    <property type="match status" value="1"/>
</dbReference>
<dbReference type="GO" id="GO:0010468">
    <property type="term" value="P:regulation of gene expression"/>
    <property type="evidence" value="ECO:0007669"/>
    <property type="project" value="Ensembl"/>
</dbReference>
<feature type="compositionally biased region" description="Polar residues" evidence="3">
    <location>
        <begin position="145"/>
        <end position="156"/>
    </location>
</feature>
<dbReference type="OMA" id="EWVDDHS"/>
<feature type="compositionally biased region" description="Basic and acidic residues" evidence="3">
    <location>
        <begin position="223"/>
        <end position="232"/>
    </location>
</feature>
<dbReference type="GO" id="GO:0005615">
    <property type="term" value="C:extracellular space"/>
    <property type="evidence" value="ECO:0007669"/>
    <property type="project" value="TreeGrafter"/>
</dbReference>
<dbReference type="GO" id="GO:0005509">
    <property type="term" value="F:calcium ion binding"/>
    <property type="evidence" value="ECO:0007669"/>
    <property type="project" value="InterPro"/>
</dbReference>
<dbReference type="InterPro" id="IPR018247">
    <property type="entry name" value="EF_Hand_1_Ca_BS"/>
</dbReference>
<name>A0A8C5KYZ3_JACJA</name>
<keyword evidence="2" id="KW-0106">Calcium</keyword>
<reference evidence="5" key="1">
    <citation type="submission" date="2025-08" db="UniProtKB">
        <authorList>
            <consortium name="Ensembl"/>
        </authorList>
    </citation>
    <scope>IDENTIFICATION</scope>
</reference>
<dbReference type="InterPro" id="IPR013787">
    <property type="entry name" value="S100_Ca-bd_sub"/>
</dbReference>
<feature type="domain" description="EF-hand" evidence="4">
    <location>
        <begin position="49"/>
        <end position="84"/>
    </location>
</feature>
<feature type="compositionally biased region" description="Basic and acidic residues" evidence="3">
    <location>
        <begin position="387"/>
        <end position="407"/>
    </location>
</feature>
<dbReference type="GO" id="GO:0009408">
    <property type="term" value="P:response to heat"/>
    <property type="evidence" value="ECO:0007669"/>
    <property type="project" value="Ensembl"/>
</dbReference>
<dbReference type="GO" id="GO:0046914">
    <property type="term" value="F:transition metal ion binding"/>
    <property type="evidence" value="ECO:0007669"/>
    <property type="project" value="InterPro"/>
</dbReference>
<feature type="region of interest" description="Disordered" evidence="3">
    <location>
        <begin position="100"/>
        <end position="417"/>
    </location>
</feature>
<gene>
    <name evidence="5" type="primary">Crnn</name>
</gene>
<dbReference type="PROSITE" id="PS00018">
    <property type="entry name" value="EF_HAND_1"/>
    <property type="match status" value="1"/>
</dbReference>
<evidence type="ECO:0000313" key="5">
    <source>
        <dbReference type="Ensembl" id="ENSJJAP00000015640.1"/>
    </source>
</evidence>
<evidence type="ECO:0000259" key="4">
    <source>
        <dbReference type="PROSITE" id="PS50222"/>
    </source>
</evidence>